<dbReference type="AlphaFoldDB" id="A0A7X1G9S7"/>
<evidence type="ECO:0000313" key="4">
    <source>
        <dbReference type="Proteomes" id="UP000546173"/>
    </source>
</evidence>
<dbReference type="InterPro" id="IPR054402">
    <property type="entry name" value="Tt1218-like_dom"/>
</dbReference>
<dbReference type="Proteomes" id="UP000546173">
    <property type="component" value="Unassembled WGS sequence"/>
</dbReference>
<sequence>MSMRRGQTGVSLIEVLVSLLIMGIGLLGAAALQLNALKFTDSSALTSQASFIAYDMMDRIRANPDANYVLANLDAAPAGNASDVRAQDLADFAANAKAIGGVSAGSSIAVNNRVVTITLQWSDARATNAANVSNVQSVGDGLQSFTLTSRVAIDKGIK</sequence>
<name>A0A7X1G9S7_9PSED</name>
<accession>A0A7X1G9S7</accession>
<keyword evidence="4" id="KW-1185">Reference proteome</keyword>
<dbReference type="RefSeq" id="WP_185795212.1">
    <property type="nucleotide sequence ID" value="NZ_JACMYH010000006.1"/>
</dbReference>
<dbReference type="Pfam" id="PF22150">
    <property type="entry name" value="Tt1218-like"/>
    <property type="match status" value="1"/>
</dbReference>
<evidence type="ECO:0000313" key="3">
    <source>
        <dbReference type="EMBL" id="MBC2680304.1"/>
    </source>
</evidence>
<dbReference type="NCBIfam" id="TIGR02523">
    <property type="entry name" value="type_IV_pilV"/>
    <property type="match status" value="1"/>
</dbReference>
<dbReference type="Pfam" id="PF07963">
    <property type="entry name" value="N_methyl"/>
    <property type="match status" value="1"/>
</dbReference>
<keyword evidence="1" id="KW-1133">Transmembrane helix</keyword>
<feature type="transmembrane region" description="Helical" evidence="1">
    <location>
        <begin position="12"/>
        <end position="32"/>
    </location>
</feature>
<dbReference type="InterPro" id="IPR012902">
    <property type="entry name" value="N_methyl_site"/>
</dbReference>
<dbReference type="InterPro" id="IPR013362">
    <property type="entry name" value="Pilus_4_PilV"/>
</dbReference>
<dbReference type="PROSITE" id="PS00409">
    <property type="entry name" value="PROKAR_NTER_METHYL"/>
    <property type="match status" value="1"/>
</dbReference>
<reference evidence="3 4" key="1">
    <citation type="submission" date="2020-08" db="EMBL/GenBank/DDBJ databases">
        <title>Pseudomonas sp. nov.</title>
        <authorList>
            <person name="Gieschler S."/>
            <person name="Fiedler G."/>
            <person name="Brinks E."/>
            <person name="Boehnlein C."/>
            <person name="Franz C.M.A.P."/>
            <person name="Kabisch J."/>
        </authorList>
    </citation>
    <scope>NUCLEOTIDE SEQUENCE [LARGE SCALE GENOMIC DNA]</scope>
    <source>
        <strain evidence="3 4">MBT-2</strain>
    </source>
</reference>
<comment type="caution">
    <text evidence="3">The sequence shown here is derived from an EMBL/GenBank/DDBJ whole genome shotgun (WGS) entry which is preliminary data.</text>
</comment>
<evidence type="ECO:0000256" key="1">
    <source>
        <dbReference type="SAM" id="Phobius"/>
    </source>
</evidence>
<protein>
    <submittedName>
        <fullName evidence="3">Type IV pilus modification protein PilV</fullName>
    </submittedName>
</protein>
<proteinExistence type="predicted"/>
<keyword evidence="1" id="KW-0812">Transmembrane</keyword>
<feature type="domain" description="Type IV pilin Tt1218-like" evidence="2">
    <location>
        <begin position="31"/>
        <end position="75"/>
    </location>
</feature>
<keyword evidence="1" id="KW-0472">Membrane</keyword>
<organism evidence="3 4">
    <name type="scientific">Pseudomonas baltica</name>
    <dbReference type="NCBI Taxonomy" id="2762576"/>
    <lineage>
        <taxon>Bacteria</taxon>
        <taxon>Pseudomonadati</taxon>
        <taxon>Pseudomonadota</taxon>
        <taxon>Gammaproteobacteria</taxon>
        <taxon>Pseudomonadales</taxon>
        <taxon>Pseudomonadaceae</taxon>
        <taxon>Pseudomonas</taxon>
    </lineage>
</organism>
<dbReference type="EMBL" id="JACMYH010000006">
    <property type="protein sequence ID" value="MBC2680304.1"/>
    <property type="molecule type" value="Genomic_DNA"/>
</dbReference>
<evidence type="ECO:0000259" key="2">
    <source>
        <dbReference type="Pfam" id="PF22150"/>
    </source>
</evidence>
<gene>
    <name evidence="3" type="primary">pilV</name>
    <name evidence="3" type="ORF">H7993_18035</name>
</gene>
<dbReference type="NCBIfam" id="TIGR02532">
    <property type="entry name" value="IV_pilin_GFxxxE"/>
    <property type="match status" value="1"/>
</dbReference>